<organism evidence="5 6">
    <name type="scientific">Pseudomonas amygdali pv. lachrymans</name>
    <name type="common">Pseudomonas syringae pv. lachrymans</name>
    <dbReference type="NCBI Taxonomy" id="53707"/>
    <lineage>
        <taxon>Bacteria</taxon>
        <taxon>Pseudomonadati</taxon>
        <taxon>Pseudomonadota</taxon>
        <taxon>Gammaproteobacteria</taxon>
        <taxon>Pseudomonadales</taxon>
        <taxon>Pseudomonadaceae</taxon>
        <taxon>Pseudomonas</taxon>
        <taxon>Pseudomonas amygdali</taxon>
    </lineage>
</organism>
<dbReference type="NCBIfam" id="TIGR00086">
    <property type="entry name" value="smpB"/>
    <property type="match status" value="1"/>
</dbReference>
<dbReference type="HAMAP" id="MF_00023">
    <property type="entry name" value="SmpB"/>
    <property type="match status" value="1"/>
</dbReference>
<evidence type="ECO:0000256" key="3">
    <source>
        <dbReference type="HAMAP-Rule" id="MF_00023"/>
    </source>
</evidence>
<sequence>MAFKSIISGQIMTTIAQNRKARHDYAVEQKFQAGIALEGWEVKSLRAGKAQLTDSYVLLKGGEAFVIGLQIQPLQTASTHVEADPLRTRKLLLSRKELDRLTSSVEQKGYTAVVLSLEWSKHLVKCTVALAKGKKNFEKRETLKERDAKKQIDQAFKQRRSAA</sequence>
<feature type="compositionally biased region" description="Basic and acidic residues" evidence="4">
    <location>
        <begin position="142"/>
        <end position="152"/>
    </location>
</feature>
<dbReference type="InterPro" id="IPR020081">
    <property type="entry name" value="SsrA-bd_prot_CS"/>
</dbReference>
<accession>A0ABR5KS94</accession>
<dbReference type="PANTHER" id="PTHR30308:SF2">
    <property type="entry name" value="SSRA-BINDING PROTEIN"/>
    <property type="match status" value="1"/>
</dbReference>
<comment type="similarity">
    <text evidence="3">Belongs to the SmpB family.</text>
</comment>
<dbReference type="InterPro" id="IPR000037">
    <property type="entry name" value="SsrA-bd_prot"/>
</dbReference>
<keyword evidence="2 3" id="KW-0694">RNA-binding</keyword>
<comment type="subcellular location">
    <subcellularLocation>
        <location evidence="3">Cytoplasm</location>
    </subcellularLocation>
    <text evidence="3">The tmRNA-SmpB complex associates with stalled 70S ribosomes.</text>
</comment>
<dbReference type="EMBL" id="LGLK01000057">
    <property type="protein sequence ID" value="KPC17659.1"/>
    <property type="molecule type" value="Genomic_DNA"/>
</dbReference>
<evidence type="ECO:0000256" key="4">
    <source>
        <dbReference type="SAM" id="MobiDB-lite"/>
    </source>
</evidence>
<dbReference type="PANTHER" id="PTHR30308">
    <property type="entry name" value="TMRNA-BINDING COMPONENT OF TRANS-TRANSLATION TAGGING COMPLEX"/>
    <property type="match status" value="1"/>
</dbReference>
<reference evidence="5 6" key="1">
    <citation type="submission" date="2015-07" db="EMBL/GenBank/DDBJ databases">
        <authorList>
            <person name="O'Brien H.E."/>
            <person name="Thakur S."/>
            <person name="Gong Y."/>
            <person name="Wang P.W."/>
            <person name="Guttman D.S."/>
        </authorList>
    </citation>
    <scope>NUCLEOTIDE SEQUENCE [LARGE SCALE GENOMIC DNA]</scope>
    <source>
        <strain evidence="5 6">107</strain>
    </source>
</reference>
<evidence type="ECO:0000256" key="2">
    <source>
        <dbReference type="ARBA" id="ARBA00022884"/>
    </source>
</evidence>
<evidence type="ECO:0000313" key="5">
    <source>
        <dbReference type="EMBL" id="KPC17659.1"/>
    </source>
</evidence>
<dbReference type="Proteomes" id="UP000037943">
    <property type="component" value="Unassembled WGS sequence"/>
</dbReference>
<name>A0ABR5KS94_PSEAV</name>
<proteinExistence type="inferred from homology"/>
<dbReference type="Gene3D" id="2.40.280.10">
    <property type="match status" value="1"/>
</dbReference>
<keyword evidence="6" id="KW-1185">Reference proteome</keyword>
<feature type="region of interest" description="Disordered" evidence="4">
    <location>
        <begin position="142"/>
        <end position="163"/>
    </location>
</feature>
<evidence type="ECO:0000256" key="1">
    <source>
        <dbReference type="ARBA" id="ARBA00022490"/>
    </source>
</evidence>
<comment type="function">
    <text evidence="3">Required for rescue of stalled ribosomes mediated by trans-translation. Binds to transfer-messenger RNA (tmRNA), required for stable association of tmRNA with ribosomes. tmRNA and SmpB together mimic tRNA shape, replacing the anticodon stem-loop with SmpB. tmRNA is encoded by the ssrA gene; the 2 termini fold to resemble tRNA(Ala) and it encodes a 'tag peptide', a short internal open reading frame. During trans-translation Ala-aminoacylated tmRNA acts like a tRNA, entering the A-site of stalled ribosomes, displacing the stalled mRNA. The ribosome then switches to translate the ORF on the tmRNA; the nascent peptide is terminated with the 'tag peptide' encoded by the tmRNA and targeted for degradation. The ribosome is freed to recommence translation, which seems to be the essential function of trans-translation.</text>
</comment>
<dbReference type="Pfam" id="PF01668">
    <property type="entry name" value="SmpB"/>
    <property type="match status" value="1"/>
</dbReference>
<gene>
    <name evidence="3" type="primary">smpB</name>
    <name evidence="5" type="ORF">AC499_0861</name>
</gene>
<dbReference type="SUPFAM" id="SSF74982">
    <property type="entry name" value="Small protein B (SmpB)"/>
    <property type="match status" value="1"/>
</dbReference>
<protein>
    <recommendedName>
        <fullName evidence="3">SsrA-binding protein</fullName>
    </recommendedName>
    <alternativeName>
        <fullName evidence="3">Small protein B</fullName>
    </alternativeName>
</protein>
<comment type="caution">
    <text evidence="5">The sequence shown here is derived from an EMBL/GenBank/DDBJ whole genome shotgun (WGS) entry which is preliminary data.</text>
</comment>
<dbReference type="CDD" id="cd09294">
    <property type="entry name" value="SmpB"/>
    <property type="match status" value="1"/>
</dbReference>
<dbReference type="PROSITE" id="PS01317">
    <property type="entry name" value="SSRP"/>
    <property type="match status" value="1"/>
</dbReference>
<dbReference type="InterPro" id="IPR023620">
    <property type="entry name" value="SmpB"/>
</dbReference>
<evidence type="ECO:0000313" key="6">
    <source>
        <dbReference type="Proteomes" id="UP000037943"/>
    </source>
</evidence>
<keyword evidence="1 3" id="KW-0963">Cytoplasm</keyword>
<dbReference type="NCBIfam" id="NF003843">
    <property type="entry name" value="PRK05422.1"/>
    <property type="match status" value="1"/>
</dbReference>
<reference evidence="5 6" key="2">
    <citation type="submission" date="2015-10" db="EMBL/GenBank/DDBJ databases">
        <title>Comparative genomics and high-throughput reverse genetic screens identify a new phytobacterial MAMP and an Arabidopsis receptor required for immune elicitation.</title>
        <authorList>
            <person name="Mott G.A."/>
            <person name="Thakur S."/>
            <person name="Wang P.W."/>
            <person name="Desveaux D."/>
            <person name="Guttman D.S."/>
        </authorList>
    </citation>
    <scope>NUCLEOTIDE SEQUENCE [LARGE SCALE GENOMIC DNA]</scope>
    <source>
        <strain evidence="5 6">107</strain>
    </source>
</reference>